<gene>
    <name evidence="7" type="ORF">KUTeg_003175</name>
</gene>
<evidence type="ECO:0000256" key="2">
    <source>
        <dbReference type="ARBA" id="ARBA00022490"/>
    </source>
</evidence>
<evidence type="ECO:0000256" key="5">
    <source>
        <dbReference type="ARBA" id="ARBA00035693"/>
    </source>
</evidence>
<keyword evidence="8" id="KW-1185">Reference proteome</keyword>
<dbReference type="EMBL" id="JARBDR010000214">
    <property type="protein sequence ID" value="KAJ8318084.1"/>
    <property type="molecule type" value="Genomic_DNA"/>
</dbReference>
<keyword evidence="2" id="KW-0963">Cytoplasm</keyword>
<dbReference type="PANTHER" id="PTHR31144:SF1">
    <property type="entry name" value="UPF0602 PROTEIN C4ORF47"/>
    <property type="match status" value="1"/>
</dbReference>
<reference evidence="7 8" key="1">
    <citation type="submission" date="2022-12" db="EMBL/GenBank/DDBJ databases">
        <title>Chromosome-level genome of Tegillarca granosa.</title>
        <authorList>
            <person name="Kim J."/>
        </authorList>
    </citation>
    <scope>NUCLEOTIDE SEQUENCE [LARGE SCALE GENOMIC DNA]</scope>
    <source>
        <strain evidence="7">Teg-2019</strain>
        <tissue evidence="7">Adductor muscle</tissue>
    </source>
</reference>
<accession>A0ABQ9FLD2</accession>
<evidence type="ECO:0000256" key="4">
    <source>
        <dbReference type="ARBA" id="ARBA00035656"/>
    </source>
</evidence>
<comment type="caution">
    <text evidence="7">The sequence shown here is derived from an EMBL/GenBank/DDBJ whole genome shotgun (WGS) entry which is preliminary data.</text>
</comment>
<name>A0ABQ9FLD2_TEGGR</name>
<organism evidence="7 8">
    <name type="scientific">Tegillarca granosa</name>
    <name type="common">Malaysian cockle</name>
    <name type="synonym">Anadara granosa</name>
    <dbReference type="NCBI Taxonomy" id="220873"/>
    <lineage>
        <taxon>Eukaryota</taxon>
        <taxon>Metazoa</taxon>
        <taxon>Spiralia</taxon>
        <taxon>Lophotrochozoa</taxon>
        <taxon>Mollusca</taxon>
        <taxon>Bivalvia</taxon>
        <taxon>Autobranchia</taxon>
        <taxon>Pteriomorphia</taxon>
        <taxon>Arcoida</taxon>
        <taxon>Arcoidea</taxon>
        <taxon>Arcidae</taxon>
        <taxon>Tegillarca</taxon>
    </lineage>
</organism>
<evidence type="ECO:0000256" key="3">
    <source>
        <dbReference type="ARBA" id="ARBA00023212"/>
    </source>
</evidence>
<comment type="similarity">
    <text evidence="4">Belongs to the CFAP96 family.</text>
</comment>
<evidence type="ECO:0000256" key="6">
    <source>
        <dbReference type="SAM" id="MobiDB-lite"/>
    </source>
</evidence>
<dbReference type="PANTHER" id="PTHR31144">
    <property type="entry name" value="UPF0602 PROTEIN C4ORF47"/>
    <property type="match status" value="1"/>
</dbReference>
<evidence type="ECO:0000256" key="1">
    <source>
        <dbReference type="ARBA" id="ARBA00004300"/>
    </source>
</evidence>
<dbReference type="InterPro" id="IPR029358">
    <property type="entry name" value="CFAP96"/>
</dbReference>
<feature type="region of interest" description="Disordered" evidence="6">
    <location>
        <begin position="205"/>
        <end position="257"/>
    </location>
</feature>
<comment type="subcellular location">
    <subcellularLocation>
        <location evidence="1">Cytoplasm</location>
        <location evidence="1">Cytoskeleton</location>
        <location evidence="1">Microtubule organizing center</location>
        <location evidence="1">Centrosome</location>
    </subcellularLocation>
</comment>
<proteinExistence type="inferred from homology"/>
<keyword evidence="3" id="KW-0206">Cytoskeleton</keyword>
<evidence type="ECO:0000313" key="8">
    <source>
        <dbReference type="Proteomes" id="UP001217089"/>
    </source>
</evidence>
<dbReference type="Pfam" id="PF15239">
    <property type="entry name" value="CFAP96-like"/>
    <property type="match status" value="1"/>
</dbReference>
<evidence type="ECO:0000313" key="7">
    <source>
        <dbReference type="EMBL" id="KAJ8318084.1"/>
    </source>
</evidence>
<dbReference type="Proteomes" id="UP001217089">
    <property type="component" value="Unassembled WGS sequence"/>
</dbReference>
<protein>
    <recommendedName>
        <fullName evidence="5">Cilia-and flagella-associated protein 96</fullName>
    </recommendedName>
</protein>
<sequence>MGDKKTDMDRVGLFQEMGYVTIKDPYKAAGSVQFNTAASKGRQMLPGGSKTKSALPGGSGYFQGFSRMMEGEAYSDPIKMRRQNRQKEAKKNIGKAFLPSNGEKRMSGLGSHYGTLAGPVAAFSPSVKPGKEYKAPGKNVITNPGKRGTGYGYVHLTLGEYPKYQVDPFDRARELTKKELQLHKSALKGDAFKLNMHPKSYFDPNPYSTNKVPARKGSGGLPTKKDDVKPFKPSSPGKKPGGAKIGTFDPYPSHSQDPYKIKYPRTINVDSKHTELPICYISVLTWNFQNLWNIYCREILINYQILSIGIIILEEIHNCIKFCLFN</sequence>